<dbReference type="Gene3D" id="1.10.10.60">
    <property type="entry name" value="Homeodomain-like"/>
    <property type="match status" value="2"/>
</dbReference>
<proteinExistence type="predicted"/>
<feature type="region of interest" description="Disordered" evidence="5">
    <location>
        <begin position="1"/>
        <end position="25"/>
    </location>
</feature>
<keyword evidence="1" id="KW-0805">Transcription regulation</keyword>
<dbReference type="Proteomes" id="UP001470230">
    <property type="component" value="Unassembled WGS sequence"/>
</dbReference>
<evidence type="ECO:0008006" key="10">
    <source>
        <dbReference type="Google" id="ProtNLM"/>
    </source>
</evidence>
<sequence>MNMHQVDNSQQERDNSFDDISNFIIDEEDEKTDEIKKRRKRRPFSKKEDQLLLELVQKYGEEDKWKKIASQMKGRNCRQCRERYKLFLCKNVHKKIKWTKQDDELLLAKYQILGPRWKKMEKYFKGLTYVTIRNRFMSLTRKNTQLQYKIKYKPKISDNPPTFLPNICNQPIETIEKNDDSLPNLFKENDEFKIDDVFDLWQ</sequence>
<dbReference type="PROSITE" id="PS50090">
    <property type="entry name" value="MYB_LIKE"/>
    <property type="match status" value="2"/>
</dbReference>
<dbReference type="CDD" id="cd00167">
    <property type="entry name" value="SANT"/>
    <property type="match status" value="2"/>
</dbReference>
<keyword evidence="3" id="KW-0804">Transcription</keyword>
<dbReference type="PANTHER" id="PTHR46621:SF1">
    <property type="entry name" value="SNRNA-ACTIVATING PROTEIN COMPLEX SUBUNIT 4"/>
    <property type="match status" value="1"/>
</dbReference>
<comment type="caution">
    <text evidence="8">The sequence shown here is derived from an EMBL/GenBank/DDBJ whole genome shotgun (WGS) entry which is preliminary data.</text>
</comment>
<dbReference type="InterPro" id="IPR051575">
    <property type="entry name" value="Myb-like_DNA-bd"/>
</dbReference>
<keyword evidence="9" id="KW-1185">Reference proteome</keyword>
<dbReference type="SMART" id="SM00717">
    <property type="entry name" value="SANT"/>
    <property type="match status" value="2"/>
</dbReference>
<gene>
    <name evidence="8" type="ORF">M9Y10_036838</name>
</gene>
<organism evidence="8 9">
    <name type="scientific">Tritrichomonas musculus</name>
    <dbReference type="NCBI Taxonomy" id="1915356"/>
    <lineage>
        <taxon>Eukaryota</taxon>
        <taxon>Metamonada</taxon>
        <taxon>Parabasalia</taxon>
        <taxon>Tritrichomonadida</taxon>
        <taxon>Tritrichomonadidae</taxon>
        <taxon>Tritrichomonas</taxon>
    </lineage>
</organism>
<evidence type="ECO:0000313" key="9">
    <source>
        <dbReference type="Proteomes" id="UP001470230"/>
    </source>
</evidence>
<feature type="domain" description="HTH myb-type" evidence="7">
    <location>
        <begin position="93"/>
        <end position="144"/>
    </location>
</feature>
<evidence type="ECO:0000256" key="2">
    <source>
        <dbReference type="ARBA" id="ARBA00023125"/>
    </source>
</evidence>
<dbReference type="SUPFAM" id="SSF46689">
    <property type="entry name" value="Homeodomain-like"/>
    <property type="match status" value="1"/>
</dbReference>
<dbReference type="PROSITE" id="PS51294">
    <property type="entry name" value="HTH_MYB"/>
    <property type="match status" value="2"/>
</dbReference>
<evidence type="ECO:0000256" key="1">
    <source>
        <dbReference type="ARBA" id="ARBA00023015"/>
    </source>
</evidence>
<feature type="domain" description="Myb-like" evidence="6">
    <location>
        <begin position="90"/>
        <end position="140"/>
    </location>
</feature>
<evidence type="ECO:0000259" key="6">
    <source>
        <dbReference type="PROSITE" id="PS50090"/>
    </source>
</evidence>
<evidence type="ECO:0000256" key="4">
    <source>
        <dbReference type="ARBA" id="ARBA00023242"/>
    </source>
</evidence>
<dbReference type="Pfam" id="PF00249">
    <property type="entry name" value="Myb_DNA-binding"/>
    <property type="match status" value="2"/>
</dbReference>
<dbReference type="InterPro" id="IPR017930">
    <property type="entry name" value="Myb_dom"/>
</dbReference>
<dbReference type="InterPro" id="IPR001005">
    <property type="entry name" value="SANT/Myb"/>
</dbReference>
<evidence type="ECO:0000313" key="8">
    <source>
        <dbReference type="EMBL" id="KAK8837404.1"/>
    </source>
</evidence>
<reference evidence="8 9" key="1">
    <citation type="submission" date="2024-04" db="EMBL/GenBank/DDBJ databases">
        <title>Tritrichomonas musculus Genome.</title>
        <authorList>
            <person name="Alves-Ferreira E."/>
            <person name="Grigg M."/>
            <person name="Lorenzi H."/>
            <person name="Galac M."/>
        </authorList>
    </citation>
    <scope>NUCLEOTIDE SEQUENCE [LARGE SCALE GENOMIC DNA]</scope>
    <source>
        <strain evidence="8 9">EAF2021</strain>
    </source>
</reference>
<evidence type="ECO:0000256" key="3">
    <source>
        <dbReference type="ARBA" id="ARBA00023163"/>
    </source>
</evidence>
<dbReference type="EMBL" id="JAPFFF010000060">
    <property type="protein sequence ID" value="KAK8837404.1"/>
    <property type="molecule type" value="Genomic_DNA"/>
</dbReference>
<protein>
    <recommendedName>
        <fullName evidence="10">Myb-like DNA-binding domain containing protein</fullName>
    </recommendedName>
</protein>
<dbReference type="PANTHER" id="PTHR46621">
    <property type="entry name" value="SNRNA-ACTIVATING PROTEIN COMPLEX SUBUNIT 4"/>
    <property type="match status" value="1"/>
</dbReference>
<name>A0ABR2GTX7_9EUKA</name>
<keyword evidence="4" id="KW-0539">Nucleus</keyword>
<dbReference type="InterPro" id="IPR009057">
    <property type="entry name" value="Homeodomain-like_sf"/>
</dbReference>
<evidence type="ECO:0000259" key="7">
    <source>
        <dbReference type="PROSITE" id="PS51294"/>
    </source>
</evidence>
<keyword evidence="2" id="KW-0238">DNA-binding</keyword>
<accession>A0ABR2GTX7</accession>
<feature type="domain" description="HTH myb-type" evidence="7">
    <location>
        <begin position="36"/>
        <end position="92"/>
    </location>
</feature>
<feature type="domain" description="Myb-like" evidence="6">
    <location>
        <begin position="36"/>
        <end position="88"/>
    </location>
</feature>
<evidence type="ECO:0000256" key="5">
    <source>
        <dbReference type="SAM" id="MobiDB-lite"/>
    </source>
</evidence>